<gene>
    <name evidence="1" type="ORF">ACFSQZ_05305</name>
</gene>
<organism evidence="1 2">
    <name type="scientific">Rubritalea spongiae</name>
    <dbReference type="NCBI Taxonomy" id="430797"/>
    <lineage>
        <taxon>Bacteria</taxon>
        <taxon>Pseudomonadati</taxon>
        <taxon>Verrucomicrobiota</taxon>
        <taxon>Verrucomicrobiia</taxon>
        <taxon>Verrucomicrobiales</taxon>
        <taxon>Rubritaleaceae</taxon>
        <taxon>Rubritalea</taxon>
    </lineage>
</organism>
<protein>
    <submittedName>
        <fullName evidence="1">DUF4410 domain-containing protein</fullName>
    </submittedName>
</protein>
<accession>A0ABW5DZX3</accession>
<evidence type="ECO:0000313" key="2">
    <source>
        <dbReference type="Proteomes" id="UP001597297"/>
    </source>
</evidence>
<reference evidence="2" key="1">
    <citation type="journal article" date="2019" name="Int. J. Syst. Evol. Microbiol.">
        <title>The Global Catalogue of Microorganisms (GCM) 10K type strain sequencing project: providing services to taxonomists for standard genome sequencing and annotation.</title>
        <authorList>
            <consortium name="The Broad Institute Genomics Platform"/>
            <consortium name="The Broad Institute Genome Sequencing Center for Infectious Disease"/>
            <person name="Wu L."/>
            <person name="Ma J."/>
        </authorList>
    </citation>
    <scope>NUCLEOTIDE SEQUENCE [LARGE SCALE GENOMIC DNA]</scope>
    <source>
        <strain evidence="2">JCM 16545</strain>
    </source>
</reference>
<proteinExistence type="predicted"/>
<dbReference type="RefSeq" id="WP_377092551.1">
    <property type="nucleotide sequence ID" value="NZ_JBHSJM010000001.1"/>
</dbReference>
<keyword evidence="2" id="KW-1185">Reference proteome</keyword>
<evidence type="ECO:0000313" key="1">
    <source>
        <dbReference type="EMBL" id="MFD2275877.1"/>
    </source>
</evidence>
<dbReference type="InterPro" id="IPR025522">
    <property type="entry name" value="DUF4410"/>
</dbReference>
<sequence length="114" mass="12692">MLNYDKNRFTDKLEHQLNKQKSKYPTNRDPKSFKTTVQITEFDKGNAFARSMLAGLGQIKIKSKVTHMDNLGNTGAFLVNKTFAWGGMYGATVKVGDIEDSLIKSITNTLTGSN</sequence>
<dbReference type="EMBL" id="JBHUJC010000014">
    <property type="protein sequence ID" value="MFD2275877.1"/>
    <property type="molecule type" value="Genomic_DNA"/>
</dbReference>
<comment type="caution">
    <text evidence="1">The sequence shown here is derived from an EMBL/GenBank/DDBJ whole genome shotgun (WGS) entry which is preliminary data.</text>
</comment>
<dbReference type="Pfam" id="PF14366">
    <property type="entry name" value="DUF4410"/>
    <property type="match status" value="1"/>
</dbReference>
<name>A0ABW5DZX3_9BACT</name>
<dbReference type="Proteomes" id="UP001597297">
    <property type="component" value="Unassembled WGS sequence"/>
</dbReference>